<keyword evidence="3" id="KW-1185">Reference proteome</keyword>
<dbReference type="Proteomes" id="UP000601435">
    <property type="component" value="Unassembled WGS sequence"/>
</dbReference>
<dbReference type="EMBL" id="CAJNJA010048830">
    <property type="protein sequence ID" value="CAE7833866.1"/>
    <property type="molecule type" value="Genomic_DNA"/>
</dbReference>
<evidence type="ECO:0000256" key="1">
    <source>
        <dbReference type="SAM" id="MobiDB-lite"/>
    </source>
</evidence>
<proteinExistence type="predicted"/>
<name>A0A812ZM63_9DINO</name>
<feature type="compositionally biased region" description="Low complexity" evidence="1">
    <location>
        <begin position="127"/>
        <end position="140"/>
    </location>
</feature>
<sequence>MAQRLDTSIFNGYACMAPFCRKLFWKWEEAKRHMHHECKALPRSTNRPKQVESIRKALDIGRKHREDHPELKDDRFVFLNADGAVLPRPQEVGRKKKDDKLKLNNDGTVDGDVRRDGKSQGAPTIKPVTTDVTAPTAPMTEKPSEQPNISIFKGYACLACSCQAVFWEWEEAKHHMLLACASFPRSIKRPQEIASMRKALDLAQRKPPGAERTPPRAER</sequence>
<organism evidence="2 3">
    <name type="scientific">Symbiodinium necroappetens</name>
    <dbReference type="NCBI Taxonomy" id="1628268"/>
    <lineage>
        <taxon>Eukaryota</taxon>
        <taxon>Sar</taxon>
        <taxon>Alveolata</taxon>
        <taxon>Dinophyceae</taxon>
        <taxon>Suessiales</taxon>
        <taxon>Symbiodiniaceae</taxon>
        <taxon>Symbiodinium</taxon>
    </lineage>
</organism>
<dbReference type="AlphaFoldDB" id="A0A812ZM63"/>
<gene>
    <name evidence="2" type="ORF">SNEC2469_LOCUS24986</name>
</gene>
<dbReference type="OrthoDB" id="442745at2759"/>
<reference evidence="2" key="1">
    <citation type="submission" date="2021-02" db="EMBL/GenBank/DDBJ databases">
        <authorList>
            <person name="Dougan E. K."/>
            <person name="Rhodes N."/>
            <person name="Thang M."/>
            <person name="Chan C."/>
        </authorList>
    </citation>
    <scope>NUCLEOTIDE SEQUENCE</scope>
</reference>
<accession>A0A812ZM63</accession>
<feature type="region of interest" description="Disordered" evidence="1">
    <location>
        <begin position="90"/>
        <end position="145"/>
    </location>
</feature>
<protein>
    <submittedName>
        <fullName evidence="2">Uncharacterized protein</fullName>
    </submittedName>
</protein>
<comment type="caution">
    <text evidence="2">The sequence shown here is derived from an EMBL/GenBank/DDBJ whole genome shotgun (WGS) entry which is preliminary data.</text>
</comment>
<feature type="region of interest" description="Disordered" evidence="1">
    <location>
        <begin position="199"/>
        <end position="219"/>
    </location>
</feature>
<evidence type="ECO:0000313" key="2">
    <source>
        <dbReference type="EMBL" id="CAE7833866.1"/>
    </source>
</evidence>
<feature type="compositionally biased region" description="Basic and acidic residues" evidence="1">
    <location>
        <begin position="91"/>
        <end position="103"/>
    </location>
</feature>
<evidence type="ECO:0000313" key="3">
    <source>
        <dbReference type="Proteomes" id="UP000601435"/>
    </source>
</evidence>